<keyword evidence="2" id="KW-0503">Monooxygenase</keyword>
<organism evidence="2 3">
    <name type="scientific">Cytospora mali</name>
    <name type="common">Apple Valsa canker fungus</name>
    <name type="synonym">Valsa mali</name>
    <dbReference type="NCBI Taxonomy" id="578113"/>
    <lineage>
        <taxon>Eukaryota</taxon>
        <taxon>Fungi</taxon>
        <taxon>Dikarya</taxon>
        <taxon>Ascomycota</taxon>
        <taxon>Pezizomycotina</taxon>
        <taxon>Sordariomycetes</taxon>
        <taxon>Sordariomycetidae</taxon>
        <taxon>Diaporthales</taxon>
        <taxon>Cytosporaceae</taxon>
        <taxon>Cytospora</taxon>
    </lineage>
</organism>
<dbReference type="OrthoDB" id="74360at2759"/>
<dbReference type="PANTHER" id="PTHR43539">
    <property type="entry name" value="FLAVIN-BINDING MONOOXYGENASE-LIKE PROTEIN (AFU_ORTHOLOGUE AFUA_4G09220)"/>
    <property type="match status" value="1"/>
</dbReference>
<dbReference type="InterPro" id="IPR036188">
    <property type="entry name" value="FAD/NAD-bd_sf"/>
</dbReference>
<dbReference type="Proteomes" id="UP000078576">
    <property type="component" value="Unassembled WGS sequence"/>
</dbReference>
<evidence type="ECO:0000313" key="3">
    <source>
        <dbReference type="Proteomes" id="UP000078576"/>
    </source>
</evidence>
<dbReference type="Pfam" id="PF13738">
    <property type="entry name" value="Pyr_redox_3"/>
    <property type="match status" value="1"/>
</dbReference>
<sequence length="651" mass="71935">MADDWNIGIRIDKPSLQDEYPPRVALRKMQEQQPLPYIAPGTVDPASMGGEEPTQKALTALRRFNAALAADDAEKLASCFYDEQAYWRDQLALTYHIRTFYSPGVIAAGLLETKKLRGLTGELQLSGAAQFIPATPVLQFVDFDFVFRTSSPAATCRGRMTLLPVKTKLENGNETLEWKLWILSTMLENLDLHPEDETLLKSPGRNLDGLERIETDVFIIGGGNAAVSLAARLKALGVDSICAERNARVGDNWALRYDCMKFHIPTSSTDMAYMGYPKELQNPHMLTKPELAGQVRKYVAEFNLNVITSAKIKATQYDKSATRWIIKFESPAGEHTAVSKHLVQATGIGSQKPYLPSIADDRLYKGISIHSAQYKNAKELRERGAKSVIVIGSANTAFDILEDCHAAGLKTTMNVRSPTYIIPVSYLTQKMSLGIYDVLGVEAGDRLFQTWPSVVDSQCGRGLFAHMASQEPDRYAKLAAAGFPVLDSRLDQGTDLMHNLLERAGGHYVDVGGTRLLEEGECGVKANVEPVAFTETGLRFSDGSEVDVDAIVWCTGFADKNVRAVTAEILGGGQSAEDIASRLEYTWGLDEEGEIRGLWKRQLRVDNYWVMGGFTSQHRWHSRLLALQIKAELEGVLPPAYREIPEGVKGQ</sequence>
<dbReference type="EMBL" id="KN714844">
    <property type="protein sequence ID" value="KUI62923.1"/>
    <property type="molecule type" value="Genomic_DNA"/>
</dbReference>
<keyword evidence="3" id="KW-1185">Reference proteome</keyword>
<dbReference type="GO" id="GO:0004497">
    <property type="term" value="F:monooxygenase activity"/>
    <property type="evidence" value="ECO:0007669"/>
    <property type="project" value="UniProtKB-KW"/>
</dbReference>
<dbReference type="InterPro" id="IPR050982">
    <property type="entry name" value="Auxin_biosynth/cation_transpt"/>
</dbReference>
<gene>
    <name evidence="2" type="ORF">VP1G_10050</name>
</gene>
<proteinExistence type="predicted"/>
<dbReference type="SUPFAM" id="SSF51905">
    <property type="entry name" value="FAD/NAD(P)-binding domain"/>
    <property type="match status" value="1"/>
</dbReference>
<dbReference type="GO" id="GO:0050660">
    <property type="term" value="F:flavin adenine dinucleotide binding"/>
    <property type="evidence" value="ECO:0007669"/>
    <property type="project" value="TreeGrafter"/>
</dbReference>
<dbReference type="AlphaFoldDB" id="A0A194VGD0"/>
<dbReference type="PANTHER" id="PTHR43539:SF68">
    <property type="entry name" value="FLAVIN-BINDING MONOOXYGENASE-LIKE PROTEIN (AFU_ORTHOLOGUE AFUA_4G09220)"/>
    <property type="match status" value="1"/>
</dbReference>
<reference evidence="3" key="1">
    <citation type="submission" date="2014-12" db="EMBL/GenBank/DDBJ databases">
        <title>Genome Sequence of Valsa Canker Pathogens Uncovers a Specific Adaption of Colonization on Woody Bark.</title>
        <authorList>
            <person name="Yin Z."/>
            <person name="Liu H."/>
            <person name="Gao X."/>
            <person name="Li Z."/>
            <person name="Song N."/>
            <person name="Ke X."/>
            <person name="Dai Q."/>
            <person name="Wu Y."/>
            <person name="Sun Y."/>
            <person name="Xu J.-R."/>
            <person name="Kang Z.K."/>
            <person name="Wang L."/>
            <person name="Huang L."/>
        </authorList>
    </citation>
    <scope>NUCLEOTIDE SEQUENCE [LARGE SCALE GENOMIC DNA]</scope>
    <source>
        <strain evidence="3">SXYL134</strain>
    </source>
</reference>
<evidence type="ECO:0000313" key="2">
    <source>
        <dbReference type="EMBL" id="KUI62923.1"/>
    </source>
</evidence>
<evidence type="ECO:0000256" key="1">
    <source>
        <dbReference type="ARBA" id="ARBA00023002"/>
    </source>
</evidence>
<protein>
    <submittedName>
        <fullName evidence="2">Indole-3-pyruvate monooxygenase YUCCA10</fullName>
    </submittedName>
</protein>
<dbReference type="Gene3D" id="3.50.50.60">
    <property type="entry name" value="FAD/NAD(P)-binding domain"/>
    <property type="match status" value="2"/>
</dbReference>
<accession>A0A194VGD0</accession>
<keyword evidence="1" id="KW-0560">Oxidoreductase</keyword>
<name>A0A194VGD0_CYTMA</name>